<evidence type="ECO:0000256" key="10">
    <source>
        <dbReference type="SAM" id="MobiDB-lite"/>
    </source>
</evidence>
<dbReference type="InterPro" id="IPR005628">
    <property type="entry name" value="GspK"/>
</dbReference>
<keyword evidence="9 11" id="KW-0472">Membrane</keyword>
<feature type="region of interest" description="Disordered" evidence="10">
    <location>
        <begin position="329"/>
        <end position="361"/>
    </location>
</feature>
<keyword evidence="14" id="KW-1185">Reference proteome</keyword>
<evidence type="ECO:0000256" key="11">
    <source>
        <dbReference type="SAM" id="Phobius"/>
    </source>
</evidence>
<name>A0ABU1AVW6_9BACT</name>
<keyword evidence="3" id="KW-0813">Transport</keyword>
<keyword evidence="7" id="KW-0653">Protein transport</keyword>
<accession>A0ABU1AVW6</accession>
<evidence type="ECO:0000256" key="6">
    <source>
        <dbReference type="ARBA" id="ARBA00022692"/>
    </source>
</evidence>
<feature type="transmembrane region" description="Helical" evidence="11">
    <location>
        <begin position="43"/>
        <end position="64"/>
    </location>
</feature>
<dbReference type="InterPro" id="IPR038072">
    <property type="entry name" value="GspK_central_sf"/>
</dbReference>
<dbReference type="InterPro" id="IPR049031">
    <property type="entry name" value="T2SSK_SAM-like_1st"/>
</dbReference>
<keyword evidence="4" id="KW-1003">Cell membrane</keyword>
<feature type="region of interest" description="Disordered" evidence="10">
    <location>
        <begin position="373"/>
        <end position="398"/>
    </location>
</feature>
<protein>
    <submittedName>
        <fullName evidence="13">Type II secretion system protein GspK</fullName>
    </submittedName>
</protein>
<keyword evidence="5" id="KW-0997">Cell inner membrane</keyword>
<keyword evidence="6 11" id="KW-0812">Transmembrane</keyword>
<evidence type="ECO:0000256" key="5">
    <source>
        <dbReference type="ARBA" id="ARBA00022519"/>
    </source>
</evidence>
<evidence type="ECO:0000256" key="2">
    <source>
        <dbReference type="ARBA" id="ARBA00007246"/>
    </source>
</evidence>
<feature type="domain" description="T2SS protein K first SAM-like" evidence="12">
    <location>
        <begin position="148"/>
        <end position="226"/>
    </location>
</feature>
<feature type="compositionally biased region" description="Low complexity" evidence="10">
    <location>
        <begin position="335"/>
        <end position="351"/>
    </location>
</feature>
<comment type="caution">
    <text evidence="13">The sequence shown here is derived from an EMBL/GenBank/DDBJ whole genome shotgun (WGS) entry which is preliminary data.</text>
</comment>
<feature type="region of interest" description="Disordered" evidence="10">
    <location>
        <begin position="1"/>
        <end position="36"/>
    </location>
</feature>
<reference evidence="13 14" key="1">
    <citation type="submission" date="2023-04" db="EMBL/GenBank/DDBJ databases">
        <title>A novel bacteria isolated from coastal sediment.</title>
        <authorList>
            <person name="Liu X.-J."/>
            <person name="Du Z.-J."/>
        </authorList>
    </citation>
    <scope>NUCLEOTIDE SEQUENCE [LARGE SCALE GENOMIC DNA]</scope>
    <source>
        <strain evidence="13 14">SDUM461003</strain>
    </source>
</reference>
<evidence type="ECO:0000256" key="7">
    <source>
        <dbReference type="ARBA" id="ARBA00022927"/>
    </source>
</evidence>
<gene>
    <name evidence="13" type="ORF">QEH52_07835</name>
</gene>
<evidence type="ECO:0000313" key="13">
    <source>
        <dbReference type="EMBL" id="MDQ8207414.1"/>
    </source>
</evidence>
<proteinExistence type="inferred from homology"/>
<evidence type="ECO:0000256" key="4">
    <source>
        <dbReference type="ARBA" id="ARBA00022475"/>
    </source>
</evidence>
<dbReference type="Pfam" id="PF21687">
    <property type="entry name" value="T2SSK_1st"/>
    <property type="match status" value="1"/>
</dbReference>
<dbReference type="SUPFAM" id="SSF158544">
    <property type="entry name" value="GspK insert domain-like"/>
    <property type="match status" value="1"/>
</dbReference>
<dbReference type="EMBL" id="JARXHW010000014">
    <property type="protein sequence ID" value="MDQ8207414.1"/>
    <property type="molecule type" value="Genomic_DNA"/>
</dbReference>
<evidence type="ECO:0000256" key="1">
    <source>
        <dbReference type="ARBA" id="ARBA00004533"/>
    </source>
</evidence>
<sequence>MDLTKHQRKGFTYEDRSRVARHGRTPLPSASKSKIHTSDHQRGSVLVAVLAITLLLSFIITRFIDEAIEDLEYRAIFNEPADVRSFSYSMLEVALASIQEVALIDDGKLFAPEQGWADPIEYAGITVPNGWQVDIQIQDESGKLPINTMSEEMLNRMLEESFDFDFGTARELSSMLLDWIDENDGRRLNGAESEDYLRRDPPYRAANAPLQSLEELRLIEIWEDEFFDEDGQPNELFAQLDSMVSVLHTGATNLNSSPQSVLELLALQDGYDEDHLFDGLDDLPYLQQVPDSANSENSGVEVSLLRVTVNLWRGQVPFSLSALVEPNFSTEEGDAGSSSASVPGSDSSDAPKTGATSEQDAITYPFTILQVSEYSQGRPSSPPARYSALDIEEESGSF</sequence>
<comment type="similarity">
    <text evidence="2">Belongs to the GSP K family.</text>
</comment>
<dbReference type="PANTHER" id="PTHR38831">
    <property type="entry name" value="TYPE II SECRETION SYSTEM PROTEIN K"/>
    <property type="match status" value="1"/>
</dbReference>
<dbReference type="Gene3D" id="1.10.40.60">
    <property type="entry name" value="EpsJ-like"/>
    <property type="match status" value="1"/>
</dbReference>
<dbReference type="PANTHER" id="PTHR38831:SF2">
    <property type="entry name" value="TYPE II SECRETION SYSTEM PROTEIN K"/>
    <property type="match status" value="1"/>
</dbReference>
<evidence type="ECO:0000256" key="8">
    <source>
        <dbReference type="ARBA" id="ARBA00022989"/>
    </source>
</evidence>
<evidence type="ECO:0000259" key="12">
    <source>
        <dbReference type="Pfam" id="PF21687"/>
    </source>
</evidence>
<comment type="subcellular location">
    <subcellularLocation>
        <location evidence="1">Cell inner membrane</location>
    </subcellularLocation>
</comment>
<evidence type="ECO:0000256" key="9">
    <source>
        <dbReference type="ARBA" id="ARBA00023136"/>
    </source>
</evidence>
<dbReference type="RefSeq" id="WP_308949552.1">
    <property type="nucleotide sequence ID" value="NZ_JARXHW010000014.1"/>
</dbReference>
<organism evidence="13 14">
    <name type="scientific">Thalassobacterium maritimum</name>
    <dbReference type="NCBI Taxonomy" id="3041265"/>
    <lineage>
        <taxon>Bacteria</taxon>
        <taxon>Pseudomonadati</taxon>
        <taxon>Verrucomicrobiota</taxon>
        <taxon>Opitutia</taxon>
        <taxon>Puniceicoccales</taxon>
        <taxon>Coraliomargaritaceae</taxon>
        <taxon>Thalassobacterium</taxon>
    </lineage>
</organism>
<evidence type="ECO:0000256" key="3">
    <source>
        <dbReference type="ARBA" id="ARBA00022448"/>
    </source>
</evidence>
<evidence type="ECO:0000313" key="14">
    <source>
        <dbReference type="Proteomes" id="UP001225316"/>
    </source>
</evidence>
<dbReference type="Proteomes" id="UP001225316">
    <property type="component" value="Unassembled WGS sequence"/>
</dbReference>
<keyword evidence="8 11" id="KW-1133">Transmembrane helix</keyword>